<protein>
    <recommendedName>
        <fullName evidence="2">VWFA domain-containing protein</fullName>
    </recommendedName>
</protein>
<dbReference type="PROSITE" id="PS50234">
    <property type="entry name" value="VWFA"/>
    <property type="match status" value="1"/>
</dbReference>
<feature type="transmembrane region" description="Helical" evidence="1">
    <location>
        <begin position="12"/>
        <end position="35"/>
    </location>
</feature>
<dbReference type="Pfam" id="PF13400">
    <property type="entry name" value="Tad"/>
    <property type="match status" value="1"/>
</dbReference>
<keyword evidence="1" id="KW-1133">Transmembrane helix</keyword>
<dbReference type="Gene3D" id="3.40.50.410">
    <property type="entry name" value="von Willebrand factor, type A domain"/>
    <property type="match status" value="1"/>
</dbReference>
<dbReference type="InterPro" id="IPR036465">
    <property type="entry name" value="vWFA_dom_sf"/>
</dbReference>
<sequence>MKRLFVRFQREHRGSIAIILALTMIPVTFLVGAGVDYARSAGIRAKLQTATDAAVLAVIREAPTLASDADFQARARAYFDASFPPQAGVTVTSFTPVRAGTQVTVSATAQVDTTLGRLMHPAPIEVSGTSQAMSGGKAIEIALVLDNTGSMNDAGKLPALKQAAKDFLTYLDKVVVSRSDAKVALVPFSTQVNLGTGTTSAGWLSYAKLGTVTATSWKGCITDRDQSYDVQLPSPEPTGAAAYPADACDTTQNGRPTLAQIRPLGTDYATLATAIDGMTAGGNTNVTIGVAWGMEALTPYGPLSSATSMSNDRVSKIMIVLTDGLNTQNRWKGVCSGNFWYDYFYNPGCIDDSVIDARTLSACTAAKNAGIIIYTVRVIDGNTDMLKSCASKDGFFYNVITASDLKPAFQSIGSSIAQFRLTQ</sequence>
<dbReference type="AlphaFoldDB" id="A0A179S7C7"/>
<comment type="caution">
    <text evidence="3">The sequence shown here is derived from an EMBL/GenBank/DDBJ whole genome shotgun (WGS) entry which is preliminary data.</text>
</comment>
<evidence type="ECO:0000313" key="3">
    <source>
        <dbReference type="EMBL" id="OAS23374.1"/>
    </source>
</evidence>
<dbReference type="InterPro" id="IPR002035">
    <property type="entry name" value="VWF_A"/>
</dbReference>
<organism evidence="3 4">
    <name type="scientific">Methylobacterium platani</name>
    <dbReference type="NCBI Taxonomy" id="427683"/>
    <lineage>
        <taxon>Bacteria</taxon>
        <taxon>Pseudomonadati</taxon>
        <taxon>Pseudomonadota</taxon>
        <taxon>Alphaproteobacteria</taxon>
        <taxon>Hyphomicrobiales</taxon>
        <taxon>Methylobacteriaceae</taxon>
        <taxon>Methylobacterium</taxon>
    </lineage>
</organism>
<evidence type="ECO:0000259" key="2">
    <source>
        <dbReference type="PROSITE" id="PS50234"/>
    </source>
</evidence>
<reference evidence="3 4" key="1">
    <citation type="submission" date="2016-04" db="EMBL/GenBank/DDBJ databases">
        <authorList>
            <person name="Evans L.H."/>
            <person name="Alamgir A."/>
            <person name="Owens N."/>
            <person name="Weber N.D."/>
            <person name="Virtaneva K."/>
            <person name="Barbian K."/>
            <person name="Babar A."/>
            <person name="Rosenke K."/>
        </authorList>
    </citation>
    <scope>NUCLEOTIDE SEQUENCE [LARGE SCALE GENOMIC DNA]</scope>
    <source>
        <strain evidence="3 4">PMB02</strain>
    </source>
</reference>
<keyword evidence="1" id="KW-0812">Transmembrane</keyword>
<keyword evidence="1" id="KW-0472">Membrane</keyword>
<dbReference type="SUPFAM" id="SSF53300">
    <property type="entry name" value="vWA-like"/>
    <property type="match status" value="1"/>
</dbReference>
<proteinExistence type="predicted"/>
<dbReference type="InterPro" id="IPR028087">
    <property type="entry name" value="Tad_N"/>
</dbReference>
<feature type="domain" description="VWFA" evidence="2">
    <location>
        <begin position="140"/>
        <end position="416"/>
    </location>
</feature>
<name>A0A179S7C7_9HYPH</name>
<dbReference type="RefSeq" id="WP_048437042.1">
    <property type="nucleotide sequence ID" value="NZ_LWHQ01000034.1"/>
</dbReference>
<gene>
    <name evidence="3" type="ORF">A5481_17060</name>
</gene>
<dbReference type="EMBL" id="LWHQ01000034">
    <property type="protein sequence ID" value="OAS23374.1"/>
    <property type="molecule type" value="Genomic_DNA"/>
</dbReference>
<accession>A0A179S7C7</accession>
<dbReference type="Proteomes" id="UP000078316">
    <property type="component" value="Unassembled WGS sequence"/>
</dbReference>
<evidence type="ECO:0000313" key="4">
    <source>
        <dbReference type="Proteomes" id="UP000078316"/>
    </source>
</evidence>
<evidence type="ECO:0000256" key="1">
    <source>
        <dbReference type="SAM" id="Phobius"/>
    </source>
</evidence>
<dbReference type="STRING" id="427683.A5481_17060"/>
<dbReference type="OrthoDB" id="7522752at2"/>